<proteinExistence type="predicted"/>
<protein>
    <recommendedName>
        <fullName evidence="4">VPS9 domain-containing protein</fullName>
    </recommendedName>
</protein>
<dbReference type="InterPro" id="IPR037191">
    <property type="entry name" value="VPS9_dom_sf"/>
</dbReference>
<evidence type="ECO:0000256" key="1">
    <source>
        <dbReference type="SAM" id="MobiDB-lite"/>
    </source>
</evidence>
<feature type="compositionally biased region" description="Basic and acidic residues" evidence="1">
    <location>
        <begin position="413"/>
        <end position="425"/>
    </location>
</feature>
<reference evidence="2" key="1">
    <citation type="submission" date="2016-10" db="EMBL/GenBank/DDBJ databases">
        <authorList>
            <person name="Benchimol M."/>
            <person name="Almeida L.G."/>
            <person name="Vasconcelos A.T."/>
            <person name="Perreira-Neves A."/>
            <person name="Rosa I.A."/>
            <person name="Tasca T."/>
            <person name="Bogo M.R."/>
            <person name="de Souza W."/>
        </authorList>
    </citation>
    <scope>NUCLEOTIDE SEQUENCE [LARGE SCALE GENOMIC DNA]</scope>
    <source>
        <strain evidence="2">K</strain>
    </source>
</reference>
<feature type="region of interest" description="Disordered" evidence="1">
    <location>
        <begin position="405"/>
        <end position="425"/>
    </location>
</feature>
<comment type="caution">
    <text evidence="2">The sequence shown here is derived from an EMBL/GenBank/DDBJ whole genome shotgun (WGS) entry which is preliminary data.</text>
</comment>
<gene>
    <name evidence="2" type="ORF">TRFO_31151</name>
</gene>
<sequence length="587" mass="67577">MSAPETSLASSFAKWCETNQAIANYFMIEEFENETRQDSIQQKQKKKETFLLKRTKIHAQQLNDLISFGNRIQRNLVLITKEIERISNIEIPTTVYPIYEKLAENFSLRKLCFTEHEIKRSKIELLNFRFSKFADFANLSNETMIFFRNINQIVPQNTIVQINESFYSLKNVEIDSLPKVNNINRLIIYAQTLKKQIERFEKPKWIHNFSGYLETIVKDSVQNIEKETNYIPPQDCEISLSRCLLNRHSKFLPKIDKFISTFPTMQPEKFVNELIKFGRELVSPYSKALKKPAECSVLLTFIFRILFARIYEKYESFFTSKNPDREAISIIHSLKMGFMDDWPIEFLPVRQISALSSKDNLNLDPEINPKIEKIVKINENRNILQSEQINSQILPLNNSISNPLNSKTLSSKSDNEDNKELKELNKDKSVSYKGANSSKLTKCECVYLHDELVRDVFLNDNEFGNAAKLLTQASFCSNPIDALSIVQKAIDQIQNGAVEHKISRGLVSPEEAERVICFDDLFSLLFGTLAASDVPDLFQLNWFVQAYAPQDNLSAPLDFARANIEGLATHVSTLREKLCQNSPSNSI</sequence>
<dbReference type="VEuPathDB" id="TrichDB:TRFO_31151"/>
<dbReference type="EMBL" id="MLAK01000890">
    <property type="protein sequence ID" value="OHT01913.1"/>
    <property type="molecule type" value="Genomic_DNA"/>
</dbReference>
<keyword evidence="3" id="KW-1185">Reference proteome</keyword>
<name>A0A1J4JS06_9EUKA</name>
<dbReference type="RefSeq" id="XP_068355049.1">
    <property type="nucleotide sequence ID" value="XM_068507766.1"/>
</dbReference>
<dbReference type="GeneID" id="94842470"/>
<dbReference type="Gene3D" id="1.20.1050.80">
    <property type="entry name" value="VPS9 domain"/>
    <property type="match status" value="1"/>
</dbReference>
<accession>A0A1J4JS06</accession>
<evidence type="ECO:0008006" key="4">
    <source>
        <dbReference type="Google" id="ProtNLM"/>
    </source>
</evidence>
<organism evidence="2 3">
    <name type="scientific">Tritrichomonas foetus</name>
    <dbReference type="NCBI Taxonomy" id="1144522"/>
    <lineage>
        <taxon>Eukaryota</taxon>
        <taxon>Metamonada</taxon>
        <taxon>Parabasalia</taxon>
        <taxon>Tritrichomonadida</taxon>
        <taxon>Tritrichomonadidae</taxon>
        <taxon>Tritrichomonas</taxon>
    </lineage>
</organism>
<evidence type="ECO:0000313" key="2">
    <source>
        <dbReference type="EMBL" id="OHT01913.1"/>
    </source>
</evidence>
<evidence type="ECO:0000313" key="3">
    <source>
        <dbReference type="Proteomes" id="UP000179807"/>
    </source>
</evidence>
<dbReference type="AlphaFoldDB" id="A0A1J4JS06"/>
<dbReference type="Proteomes" id="UP000179807">
    <property type="component" value="Unassembled WGS sequence"/>
</dbReference>